<dbReference type="EMBL" id="JAVREN010000013">
    <property type="protein sequence ID" value="MDT0307636.1"/>
    <property type="molecule type" value="Genomic_DNA"/>
</dbReference>
<evidence type="ECO:0008006" key="3">
    <source>
        <dbReference type="Google" id="ProtNLM"/>
    </source>
</evidence>
<comment type="caution">
    <text evidence="1">The sequence shown here is derived from an EMBL/GenBank/DDBJ whole genome shotgun (WGS) entry which is preliminary data.</text>
</comment>
<organism evidence="1 2">
    <name type="scientific">Streptomyces boetiae</name>
    <dbReference type="NCBI Taxonomy" id="3075541"/>
    <lineage>
        <taxon>Bacteria</taxon>
        <taxon>Bacillati</taxon>
        <taxon>Actinomycetota</taxon>
        <taxon>Actinomycetes</taxon>
        <taxon>Kitasatosporales</taxon>
        <taxon>Streptomycetaceae</taxon>
        <taxon>Streptomyces</taxon>
    </lineage>
</organism>
<accession>A0ABU2L7U1</accession>
<gene>
    <name evidence="1" type="ORF">RM780_11765</name>
</gene>
<sequence length="56" mass="6372">MIVKVMGRVQYGHEHIQAVRYQDAQAVIVPVDWYENACRALGEESRLPAVDDETVD</sequence>
<proteinExistence type="predicted"/>
<dbReference type="Proteomes" id="UP001183388">
    <property type="component" value="Unassembled WGS sequence"/>
</dbReference>
<evidence type="ECO:0000313" key="2">
    <source>
        <dbReference type="Proteomes" id="UP001183388"/>
    </source>
</evidence>
<name>A0ABU2L7U1_9ACTN</name>
<protein>
    <recommendedName>
        <fullName evidence="3">Transposase</fullName>
    </recommendedName>
</protein>
<keyword evidence="2" id="KW-1185">Reference proteome</keyword>
<evidence type="ECO:0000313" key="1">
    <source>
        <dbReference type="EMBL" id="MDT0307636.1"/>
    </source>
</evidence>
<reference evidence="2" key="1">
    <citation type="submission" date="2023-07" db="EMBL/GenBank/DDBJ databases">
        <title>30 novel species of actinomycetes from the DSMZ collection.</title>
        <authorList>
            <person name="Nouioui I."/>
        </authorList>
    </citation>
    <scope>NUCLEOTIDE SEQUENCE [LARGE SCALE GENOMIC DNA]</scope>
    <source>
        <strain evidence="2">DSM 44917</strain>
    </source>
</reference>